<proteinExistence type="predicted"/>
<name>S8AKS8_DACHA</name>
<evidence type="ECO:0000313" key="2">
    <source>
        <dbReference type="EMBL" id="EPS43550.1"/>
    </source>
</evidence>
<protein>
    <submittedName>
        <fullName evidence="2">Uncharacterized protein</fullName>
    </submittedName>
</protein>
<comment type="caution">
    <text evidence="2">The sequence shown here is derived from an EMBL/GenBank/DDBJ whole genome shotgun (WGS) entry which is preliminary data.</text>
</comment>
<dbReference type="OrthoDB" id="2590756at2759"/>
<sequence length="161" mass="17146">MAILIPFLLHSLLELPPSFILLFSPLSFIPPLPQPTRQEGGGAIPSKPEADLNAALIPIFRQYGAILLSSSIFSFLLSITPNEWVLSPAVGTISGNWTVHEVSALALAGYHVLTVNRACGRIATGETPFVIGKKRLGGPGLHVIVHSVVGSQLIWYGLAGF</sequence>
<dbReference type="Proteomes" id="UP000015100">
    <property type="component" value="Unassembled WGS sequence"/>
</dbReference>
<organism evidence="2 3">
    <name type="scientific">Dactylellina haptotyla (strain CBS 200.50)</name>
    <name type="common">Nematode-trapping fungus</name>
    <name type="synonym">Monacrosporium haptotylum</name>
    <dbReference type="NCBI Taxonomy" id="1284197"/>
    <lineage>
        <taxon>Eukaryota</taxon>
        <taxon>Fungi</taxon>
        <taxon>Dikarya</taxon>
        <taxon>Ascomycota</taxon>
        <taxon>Pezizomycotina</taxon>
        <taxon>Orbiliomycetes</taxon>
        <taxon>Orbiliales</taxon>
        <taxon>Orbiliaceae</taxon>
        <taxon>Dactylellina</taxon>
    </lineage>
</organism>
<keyword evidence="3" id="KW-1185">Reference proteome</keyword>
<dbReference type="HOGENOM" id="CLU_1643641_0_0_1"/>
<feature type="chain" id="PRO_5004548588" evidence="1">
    <location>
        <begin position="21"/>
        <end position="161"/>
    </location>
</feature>
<accession>S8AKS8</accession>
<dbReference type="AlphaFoldDB" id="S8AKS8"/>
<reference evidence="3" key="2">
    <citation type="submission" date="2013-04" db="EMBL/GenBank/DDBJ databases">
        <title>Genomic mechanisms accounting for the adaptation to parasitism in nematode-trapping fungi.</title>
        <authorList>
            <person name="Ahren D.G."/>
        </authorList>
    </citation>
    <scope>NUCLEOTIDE SEQUENCE [LARGE SCALE GENOMIC DNA]</scope>
    <source>
        <strain evidence="3">CBS 200.50</strain>
    </source>
</reference>
<keyword evidence="1" id="KW-0732">Signal</keyword>
<evidence type="ECO:0000256" key="1">
    <source>
        <dbReference type="SAM" id="SignalP"/>
    </source>
</evidence>
<feature type="signal peptide" evidence="1">
    <location>
        <begin position="1"/>
        <end position="20"/>
    </location>
</feature>
<reference evidence="2 3" key="1">
    <citation type="journal article" date="2013" name="PLoS Genet.">
        <title>Genomic mechanisms accounting for the adaptation to parasitism in nematode-trapping fungi.</title>
        <authorList>
            <person name="Meerupati T."/>
            <person name="Andersson K.M."/>
            <person name="Friman E."/>
            <person name="Kumar D."/>
            <person name="Tunlid A."/>
            <person name="Ahren D."/>
        </authorList>
    </citation>
    <scope>NUCLEOTIDE SEQUENCE [LARGE SCALE GENOMIC DNA]</scope>
    <source>
        <strain evidence="2 3">CBS 200.50</strain>
    </source>
</reference>
<gene>
    <name evidence="2" type="ORF">H072_2362</name>
</gene>
<evidence type="ECO:0000313" key="3">
    <source>
        <dbReference type="Proteomes" id="UP000015100"/>
    </source>
</evidence>
<dbReference type="EMBL" id="AQGS01000071">
    <property type="protein sequence ID" value="EPS43550.1"/>
    <property type="molecule type" value="Genomic_DNA"/>
</dbReference>